<organism evidence="2 3">
    <name type="scientific">Fasciolopsis buskii</name>
    <dbReference type="NCBI Taxonomy" id="27845"/>
    <lineage>
        <taxon>Eukaryota</taxon>
        <taxon>Metazoa</taxon>
        <taxon>Spiralia</taxon>
        <taxon>Lophotrochozoa</taxon>
        <taxon>Platyhelminthes</taxon>
        <taxon>Trematoda</taxon>
        <taxon>Digenea</taxon>
        <taxon>Plagiorchiida</taxon>
        <taxon>Echinostomata</taxon>
        <taxon>Echinostomatoidea</taxon>
        <taxon>Fasciolidae</taxon>
        <taxon>Fasciolopsis</taxon>
    </lineage>
</organism>
<evidence type="ECO:0000313" key="3">
    <source>
        <dbReference type="Proteomes" id="UP000728185"/>
    </source>
</evidence>
<dbReference type="GO" id="GO:0006357">
    <property type="term" value="P:regulation of transcription by RNA polymerase II"/>
    <property type="evidence" value="ECO:0007669"/>
    <property type="project" value="TreeGrafter"/>
</dbReference>
<dbReference type="GO" id="GO:0005634">
    <property type="term" value="C:nucleus"/>
    <property type="evidence" value="ECO:0007669"/>
    <property type="project" value="TreeGrafter"/>
</dbReference>
<dbReference type="PANTHER" id="PTHR14955:SF4">
    <property type="entry name" value="PHD-TYPE DOMAIN-CONTAINING PROTEIN"/>
    <property type="match status" value="1"/>
</dbReference>
<dbReference type="EMBL" id="LUCM01002175">
    <property type="protein sequence ID" value="KAA0197741.1"/>
    <property type="molecule type" value="Genomic_DNA"/>
</dbReference>
<dbReference type="AlphaFoldDB" id="A0A8E0S5S9"/>
<evidence type="ECO:0000313" key="2">
    <source>
        <dbReference type="EMBL" id="KAA0197741.1"/>
    </source>
</evidence>
<dbReference type="PANTHER" id="PTHR14955">
    <property type="entry name" value="RETINOIC ACID INDUCED 1/TRANSCRIPTION FACTOR 20"/>
    <property type="match status" value="1"/>
</dbReference>
<evidence type="ECO:0000256" key="1">
    <source>
        <dbReference type="SAM" id="MobiDB-lite"/>
    </source>
</evidence>
<name>A0A8E0S5S9_9TREM</name>
<feature type="region of interest" description="Disordered" evidence="1">
    <location>
        <begin position="274"/>
        <end position="323"/>
    </location>
</feature>
<proteinExistence type="predicted"/>
<feature type="region of interest" description="Disordered" evidence="1">
    <location>
        <begin position="70"/>
        <end position="93"/>
    </location>
</feature>
<keyword evidence="3" id="KW-1185">Reference proteome</keyword>
<reference evidence="2" key="1">
    <citation type="submission" date="2019-05" db="EMBL/GenBank/DDBJ databases">
        <title>Annotation for the trematode Fasciolopsis buski.</title>
        <authorList>
            <person name="Choi Y.-J."/>
        </authorList>
    </citation>
    <scope>NUCLEOTIDE SEQUENCE</scope>
    <source>
        <strain evidence="2">HT</strain>
        <tissue evidence="2">Whole worm</tissue>
    </source>
</reference>
<dbReference type="InterPro" id="IPR052440">
    <property type="entry name" value="Trans_Reg/Chrom_Remod"/>
</dbReference>
<feature type="region of interest" description="Disordered" evidence="1">
    <location>
        <begin position="541"/>
        <end position="562"/>
    </location>
</feature>
<comment type="caution">
    <text evidence="2">The sequence shown here is derived from an EMBL/GenBank/DDBJ whole genome shotgun (WGS) entry which is preliminary data.</text>
</comment>
<feature type="compositionally biased region" description="Basic residues" evidence="1">
    <location>
        <begin position="281"/>
        <end position="299"/>
    </location>
</feature>
<gene>
    <name evidence="2" type="ORF">FBUS_10145</name>
</gene>
<protein>
    <submittedName>
        <fullName evidence="2">Uncharacterized protein</fullName>
    </submittedName>
</protein>
<sequence>MNERPIRQTKTFPRGFLPGTPCLAPTEILSRKSGSGTSVYGKTLPTSACKESALITDLAVTTEFLGPGEGSQCCSGGSSPPPPALSPASSSPTNLMHNFFNHTSSPSPPVIVAEIAGQSSASSRSNSEKNHCHSILTRDAICKPSLIRSPSPTEERTSELTHCAPRLTSLSPCSSSSSPSSVKHAGGSLPILEKISIVMGSPRKTLPESQTRFTLYSSTKEEKIHSPVGMRSPNIAIPVSLASTECQVQCHRLEQVNADLVRATLKEELPVQQRGRCTNRGPRKRNLNAITRKRRRIKQRRNDSDSDYDLEKGAGGLSRGKSRAVAALRRIKQRTAKKKSNEQDATGDLKKVVSTEASTNKRYLESPFLCLCQSGGTVASLSHFAATIQSRSRLSSSLLASNPPDPIESAFEAAPMPAHIISPALRGLSAAGSSTTNLSSSIPPCCPLNVGPGFVPQKAAENPDARTVFSGISYKPSVQHRLRDIQQTLESSSYETVWLCAFCGEDNNFLGLGSLYGPYYVSAAEKSQIISECVAEASAVTTSPTSHPPVKETRSEKKGKLASPGVITSTLTRSAAAQGRSTVANMGALRLVIKAPNNRTQKERANSFKPRISANGEVWVHLECALWAPGTYIIGDGTIGGLGDALQLSLDTVSSCVH</sequence>
<feature type="compositionally biased region" description="Basic and acidic residues" evidence="1">
    <location>
        <begin position="300"/>
        <end position="312"/>
    </location>
</feature>
<dbReference type="Proteomes" id="UP000728185">
    <property type="component" value="Unassembled WGS sequence"/>
</dbReference>
<dbReference type="OrthoDB" id="10029243at2759"/>
<accession>A0A8E0S5S9</accession>
<feature type="compositionally biased region" description="Basic and acidic residues" evidence="1">
    <location>
        <begin position="549"/>
        <end position="559"/>
    </location>
</feature>